<reference evidence="2" key="1">
    <citation type="submission" date="2020-02" db="EMBL/GenBank/DDBJ databases">
        <authorList>
            <person name="Meier V. D."/>
        </authorList>
    </citation>
    <scope>NUCLEOTIDE SEQUENCE</scope>
    <source>
        <strain evidence="2">AVDCRST_MAG55</strain>
    </source>
</reference>
<name>A0A6J4PJ02_9ACTN</name>
<evidence type="ECO:0000259" key="1">
    <source>
        <dbReference type="PROSITE" id="PS50943"/>
    </source>
</evidence>
<dbReference type="AlphaFoldDB" id="A0A6J4PJ02"/>
<dbReference type="Gene3D" id="1.10.260.40">
    <property type="entry name" value="lambda repressor-like DNA-binding domains"/>
    <property type="match status" value="1"/>
</dbReference>
<feature type="domain" description="HTH cro/C1-type" evidence="1">
    <location>
        <begin position="42"/>
        <end position="77"/>
    </location>
</feature>
<dbReference type="InterPro" id="IPR010982">
    <property type="entry name" value="Lambda_DNA-bd_dom_sf"/>
</dbReference>
<accession>A0A6J4PJ02</accession>
<evidence type="ECO:0000313" key="2">
    <source>
        <dbReference type="EMBL" id="CAA9415897.1"/>
    </source>
</evidence>
<dbReference type="GO" id="GO:0003677">
    <property type="term" value="F:DNA binding"/>
    <property type="evidence" value="ECO:0007669"/>
    <property type="project" value="InterPro"/>
</dbReference>
<dbReference type="InterPro" id="IPR001387">
    <property type="entry name" value="Cro/C1-type_HTH"/>
</dbReference>
<sequence length="131" mass="14218">MGEDRQEGHVSERFAWLLALYRKPDGSEWGGRDLEGATGGAVTRSYVSNLRKGRIGSPGLDKLEAKAGAMGFPPQLWFDEVGGRAPDAALAAALEDETAREILGEVLRLGPRDRRLLLCIVRQMASPLADD</sequence>
<protein>
    <recommendedName>
        <fullName evidence="1">HTH cro/C1-type domain-containing protein</fullName>
    </recommendedName>
</protein>
<dbReference type="PROSITE" id="PS50943">
    <property type="entry name" value="HTH_CROC1"/>
    <property type="match status" value="1"/>
</dbReference>
<gene>
    <name evidence="2" type="ORF">AVDCRST_MAG55-1646</name>
</gene>
<organism evidence="2">
    <name type="scientific">uncultured Rubrobacteraceae bacterium</name>
    <dbReference type="NCBI Taxonomy" id="349277"/>
    <lineage>
        <taxon>Bacteria</taxon>
        <taxon>Bacillati</taxon>
        <taxon>Actinomycetota</taxon>
        <taxon>Rubrobacteria</taxon>
        <taxon>Rubrobacterales</taxon>
        <taxon>Rubrobacteraceae</taxon>
        <taxon>environmental samples</taxon>
    </lineage>
</organism>
<proteinExistence type="predicted"/>
<dbReference type="EMBL" id="CADCUZ010000071">
    <property type="protein sequence ID" value="CAA9415897.1"/>
    <property type="molecule type" value="Genomic_DNA"/>
</dbReference>